<gene>
    <name evidence="1" type="ORF">NMY3_03482</name>
</gene>
<proteinExistence type="predicted"/>
<reference evidence="2" key="1">
    <citation type="submission" date="2015-10" db="EMBL/GenBank/DDBJ databases">
        <title>Niche specialization of a soil ammonia-oxidizing archaeon, Candidatus Nitrosocosmicus oleophilus.</title>
        <authorList>
            <person name="Jung M.-Y."/>
            <person name="Rhee S.-K."/>
        </authorList>
    </citation>
    <scope>NUCLEOTIDE SEQUENCE [LARGE SCALE GENOMIC DNA]</scope>
    <source>
        <strain evidence="2">MY3</strain>
    </source>
</reference>
<dbReference type="AlphaFoldDB" id="A0A654M1F9"/>
<organism evidence="1 2">
    <name type="scientific">Candidatus Nitrosocosmicus oleophilus</name>
    <dbReference type="NCBI Taxonomy" id="1353260"/>
    <lineage>
        <taxon>Archaea</taxon>
        <taxon>Nitrososphaerota</taxon>
        <taxon>Nitrososphaeria</taxon>
        <taxon>Nitrososphaerales</taxon>
        <taxon>Nitrososphaeraceae</taxon>
        <taxon>Candidatus Nitrosocosmicus</taxon>
    </lineage>
</organism>
<evidence type="ECO:0000313" key="1">
    <source>
        <dbReference type="EMBL" id="ALI37664.1"/>
    </source>
</evidence>
<name>A0A654M1F9_9ARCH</name>
<evidence type="ECO:0000313" key="2">
    <source>
        <dbReference type="Proteomes" id="UP000058925"/>
    </source>
</evidence>
<sequence>MESQLWKQRIRFSVVIDKDNNIINTITVRDFPFALTFNLGKSKIEVTDSYYKLLI</sequence>
<keyword evidence="2" id="KW-1185">Reference proteome</keyword>
<accession>A0A654M1F9</accession>
<dbReference type="KEGG" id="taa:NMY3_03482"/>
<dbReference type="EMBL" id="CP012850">
    <property type="protein sequence ID" value="ALI37664.1"/>
    <property type="molecule type" value="Genomic_DNA"/>
</dbReference>
<protein>
    <submittedName>
        <fullName evidence="1">Uncharacterized protein</fullName>
    </submittedName>
</protein>
<dbReference type="Proteomes" id="UP000058925">
    <property type="component" value="Chromosome"/>
</dbReference>